<organism evidence="7 8">
    <name type="scientific">Rhizobium paknamense</name>
    <dbReference type="NCBI Taxonomy" id="1206817"/>
    <lineage>
        <taxon>Bacteria</taxon>
        <taxon>Pseudomonadati</taxon>
        <taxon>Pseudomonadota</taxon>
        <taxon>Alphaproteobacteria</taxon>
        <taxon>Hyphomicrobiales</taxon>
        <taxon>Rhizobiaceae</taxon>
        <taxon>Rhizobium/Agrobacterium group</taxon>
        <taxon>Rhizobium</taxon>
    </lineage>
</organism>
<dbReference type="InterPro" id="IPR015883">
    <property type="entry name" value="Glyco_hydro_20_cat"/>
</dbReference>
<dbReference type="EC" id="3.2.1.52" evidence="3"/>
<proteinExistence type="inferred from homology"/>
<dbReference type="SUPFAM" id="SSF55545">
    <property type="entry name" value="beta-N-acetylhexosaminidase-like domain"/>
    <property type="match status" value="1"/>
</dbReference>
<evidence type="ECO:0000313" key="7">
    <source>
        <dbReference type="EMBL" id="MDQ0456457.1"/>
    </source>
</evidence>
<dbReference type="GO" id="GO:0004563">
    <property type="term" value="F:beta-N-acetylhexosaminidase activity"/>
    <property type="evidence" value="ECO:0007669"/>
    <property type="project" value="UniProtKB-EC"/>
</dbReference>
<comment type="caution">
    <text evidence="7">The sequence shown here is derived from an EMBL/GenBank/DDBJ whole genome shotgun (WGS) entry which is preliminary data.</text>
</comment>
<keyword evidence="4 7" id="KW-0378">Hydrolase</keyword>
<dbReference type="CDD" id="cd06563">
    <property type="entry name" value="GH20_chitobiase-like"/>
    <property type="match status" value="1"/>
</dbReference>
<sequence length="638" mass="70916">MSEALFRLENTWHPIEGDEGGGFVFVLVNLSDKAFSGFKLAYTSLTRVKADPRCENASFLRRHANFHQFAPPEGFVLAPGASWRFTVRDLWRPAHHRTDGAKSAYVTFQDGSHAAVSVDDLLLEGYSPPAPARLLPEGEVKESFFLLPWPAEMTLTAGESLPAALYPVAGTLVDDLKALQVVNGLHRRLFSAAPAIFALTPHSHGLPLVFQSETHLQADAYRLTFAEAVVLAYGGSAGRQYGLTALAQLLHGARQDARFRFPVSGHIADHPRYGWRGCHLDVSRQFYPAGDVSRLIDILAWLKLNVFHWHLTDDEAWRLEIKAFPQLTEIGACRGPDEPLLPQLGNGADPVRGYYTQEEVRHIVAHAGRLHIDVVPEIDIPGHSTATLVALPELTDGQEAPDSYRSIQGYPNNALNPAVEWTYTFLGQVFDEMVQLFPSKILHVGGDEVAANTWMGSPLALASMEKHGLDGTFGLQSHFMKRVQEMLRARGRELAGWDEVSHGGGVDPNGTVLMAWQKPEVGLDLARQGYDVVMTPGQAYYLDMVQDDAWQEPGTSWAGTVRPEHTYTYEAVAEFPPALKPRLRGVQACIWSEHFLNRDYFNHLVFPRLPAIAEAAWTPKDRKDWLRFAALAPLSPRY</sequence>
<comment type="catalytic activity">
    <reaction evidence="1">
        <text>Hydrolysis of terminal non-reducing N-acetyl-D-hexosamine residues in N-acetyl-beta-D-hexosaminides.</text>
        <dbReference type="EC" id="3.2.1.52"/>
    </reaction>
</comment>
<dbReference type="SUPFAM" id="SSF51445">
    <property type="entry name" value="(Trans)glycosidases"/>
    <property type="match status" value="1"/>
</dbReference>
<comment type="similarity">
    <text evidence="2">Belongs to the glycosyl hydrolase 20 family.</text>
</comment>
<dbReference type="EMBL" id="JAUSWH010000008">
    <property type="protein sequence ID" value="MDQ0456457.1"/>
    <property type="molecule type" value="Genomic_DNA"/>
</dbReference>
<dbReference type="Proteomes" id="UP001235269">
    <property type="component" value="Unassembled WGS sequence"/>
</dbReference>
<protein>
    <recommendedName>
        <fullName evidence="3">beta-N-acetylhexosaminidase</fullName>
        <ecNumber evidence="3">3.2.1.52</ecNumber>
    </recommendedName>
    <alternativeName>
        <fullName evidence="5">Beta-N-acetylhexosaminidase</fullName>
    </alternativeName>
</protein>
<reference evidence="7 8" key="1">
    <citation type="submission" date="2023-07" db="EMBL/GenBank/DDBJ databases">
        <title>Genomic Encyclopedia of Type Strains, Phase IV (KMG-IV): sequencing the most valuable type-strain genomes for metagenomic binning, comparative biology and taxonomic classification.</title>
        <authorList>
            <person name="Goeker M."/>
        </authorList>
    </citation>
    <scope>NUCLEOTIDE SEQUENCE [LARGE SCALE GENOMIC DNA]</scope>
    <source>
        <strain evidence="7 8">DSM 100301</strain>
    </source>
</reference>
<evidence type="ECO:0000259" key="6">
    <source>
        <dbReference type="Pfam" id="PF00728"/>
    </source>
</evidence>
<dbReference type="Gene3D" id="3.30.379.10">
    <property type="entry name" value="Chitobiase/beta-hexosaminidase domain 2-like"/>
    <property type="match status" value="1"/>
</dbReference>
<name>A0ABU0IFI5_9HYPH</name>
<evidence type="ECO:0000256" key="3">
    <source>
        <dbReference type="ARBA" id="ARBA00012663"/>
    </source>
</evidence>
<evidence type="ECO:0000313" key="8">
    <source>
        <dbReference type="Proteomes" id="UP001235269"/>
    </source>
</evidence>
<dbReference type="PANTHER" id="PTHR22600:SF57">
    <property type="entry name" value="BETA-N-ACETYLHEXOSAMINIDASE"/>
    <property type="match status" value="1"/>
</dbReference>
<accession>A0ABU0IFI5</accession>
<gene>
    <name evidence="7" type="ORF">QO005_002798</name>
</gene>
<dbReference type="Gene3D" id="3.20.20.80">
    <property type="entry name" value="Glycosidases"/>
    <property type="match status" value="1"/>
</dbReference>
<dbReference type="Pfam" id="PF00728">
    <property type="entry name" value="Glyco_hydro_20"/>
    <property type="match status" value="1"/>
</dbReference>
<dbReference type="RefSeq" id="WP_307158648.1">
    <property type="nucleotide sequence ID" value="NZ_JAUSWH010000008.1"/>
</dbReference>
<evidence type="ECO:0000256" key="1">
    <source>
        <dbReference type="ARBA" id="ARBA00001231"/>
    </source>
</evidence>
<dbReference type="InterPro" id="IPR025705">
    <property type="entry name" value="Beta_hexosaminidase_sua/sub"/>
</dbReference>
<evidence type="ECO:0000256" key="2">
    <source>
        <dbReference type="ARBA" id="ARBA00006285"/>
    </source>
</evidence>
<evidence type="ECO:0000256" key="5">
    <source>
        <dbReference type="ARBA" id="ARBA00030512"/>
    </source>
</evidence>
<dbReference type="InterPro" id="IPR017853">
    <property type="entry name" value="GH"/>
</dbReference>
<dbReference type="InterPro" id="IPR029018">
    <property type="entry name" value="Hex-like_dom2"/>
</dbReference>
<keyword evidence="7" id="KW-0326">Glycosidase</keyword>
<evidence type="ECO:0000256" key="4">
    <source>
        <dbReference type="ARBA" id="ARBA00022801"/>
    </source>
</evidence>
<dbReference type="PRINTS" id="PR00738">
    <property type="entry name" value="GLHYDRLASE20"/>
</dbReference>
<dbReference type="PANTHER" id="PTHR22600">
    <property type="entry name" value="BETA-HEXOSAMINIDASE"/>
    <property type="match status" value="1"/>
</dbReference>
<keyword evidence="8" id="KW-1185">Reference proteome</keyword>
<feature type="domain" description="Glycoside hydrolase family 20 catalytic" evidence="6">
    <location>
        <begin position="273"/>
        <end position="619"/>
    </location>
</feature>